<gene>
    <name evidence="2" type="ORF">M5K25_013164</name>
</gene>
<evidence type="ECO:0000256" key="1">
    <source>
        <dbReference type="SAM" id="Phobius"/>
    </source>
</evidence>
<keyword evidence="3" id="KW-1185">Reference proteome</keyword>
<protein>
    <recommendedName>
        <fullName evidence="4">Retrotransposon Copia-like N-terminal domain-containing protein</fullName>
    </recommendedName>
</protein>
<accession>A0ABD0UZF2</accession>
<name>A0ABD0UZF2_DENTH</name>
<evidence type="ECO:0000313" key="3">
    <source>
        <dbReference type="Proteomes" id="UP001552299"/>
    </source>
</evidence>
<feature type="transmembrane region" description="Helical" evidence="1">
    <location>
        <begin position="6"/>
        <end position="29"/>
    </location>
</feature>
<reference evidence="2 3" key="1">
    <citation type="journal article" date="2024" name="Plant Biotechnol. J.">
        <title>Dendrobium thyrsiflorum genome and its molecular insights into genes involved in important horticultural traits.</title>
        <authorList>
            <person name="Chen B."/>
            <person name="Wang J.Y."/>
            <person name="Zheng P.J."/>
            <person name="Li K.L."/>
            <person name="Liang Y.M."/>
            <person name="Chen X.F."/>
            <person name="Zhang C."/>
            <person name="Zhao X."/>
            <person name="He X."/>
            <person name="Zhang G.Q."/>
            <person name="Liu Z.J."/>
            <person name="Xu Q."/>
        </authorList>
    </citation>
    <scope>NUCLEOTIDE SEQUENCE [LARGE SCALE GENOMIC DNA]</scope>
    <source>
        <strain evidence="2">GZMU011</strain>
    </source>
</reference>
<proteinExistence type="predicted"/>
<dbReference type="PANTHER" id="PTHR47481">
    <property type="match status" value="1"/>
</dbReference>
<sequence length="378" mass="42041">MKPLGWWLMLVGTLRLASVWFGFFDIWALRLAVFSKTQIDGGGLGRSGLVPGSGASAGGGRAGPSGCATSASAGLVLRRKTIESNNGSQPSKPLRMATSLSSHTEDTTCPLAQEDVVIPSSLKFLISNIKTIVPIQLSNENYSTWRSQILKLFRANNYAAFLDKSTPVPPRLILNTTGISRPNMAYSRWMLVDHNLIAAICSTSTTGILPYIFHLDNYADIRNTLERRLQATNHSCVIQLKNELHHISMGQQTMHQYLTNIKALIDNIAAAGKIDGRYLFFSYFPFYDGFFFCSLARMRFEGSLKESLFKKKVMKDVFESKWGTHVEGNQSGGNQTWLKNENHRVVEQGNKENTYINNMDATSMERSSTAADFKTEVT</sequence>
<keyword evidence="1" id="KW-0812">Transmembrane</keyword>
<evidence type="ECO:0008006" key="4">
    <source>
        <dbReference type="Google" id="ProtNLM"/>
    </source>
</evidence>
<dbReference type="AlphaFoldDB" id="A0ABD0UZF2"/>
<comment type="caution">
    <text evidence="2">The sequence shown here is derived from an EMBL/GenBank/DDBJ whole genome shotgun (WGS) entry which is preliminary data.</text>
</comment>
<organism evidence="2 3">
    <name type="scientific">Dendrobium thyrsiflorum</name>
    <name type="common">Pinecone-like raceme dendrobium</name>
    <name type="synonym">Orchid</name>
    <dbReference type="NCBI Taxonomy" id="117978"/>
    <lineage>
        <taxon>Eukaryota</taxon>
        <taxon>Viridiplantae</taxon>
        <taxon>Streptophyta</taxon>
        <taxon>Embryophyta</taxon>
        <taxon>Tracheophyta</taxon>
        <taxon>Spermatophyta</taxon>
        <taxon>Magnoliopsida</taxon>
        <taxon>Liliopsida</taxon>
        <taxon>Asparagales</taxon>
        <taxon>Orchidaceae</taxon>
        <taxon>Epidendroideae</taxon>
        <taxon>Malaxideae</taxon>
        <taxon>Dendrobiinae</taxon>
        <taxon>Dendrobium</taxon>
    </lineage>
</organism>
<dbReference type="PANTHER" id="PTHR47481:SF22">
    <property type="entry name" value="RETROTRANSPOSON GAG DOMAIN-CONTAINING PROTEIN"/>
    <property type="match status" value="1"/>
</dbReference>
<evidence type="ECO:0000313" key="2">
    <source>
        <dbReference type="EMBL" id="KAL0915712.1"/>
    </source>
</evidence>
<keyword evidence="1" id="KW-1133">Transmembrane helix</keyword>
<dbReference type="Proteomes" id="UP001552299">
    <property type="component" value="Unassembled WGS sequence"/>
</dbReference>
<dbReference type="EMBL" id="JANQDX010000011">
    <property type="protein sequence ID" value="KAL0915712.1"/>
    <property type="molecule type" value="Genomic_DNA"/>
</dbReference>
<keyword evidence="1" id="KW-0472">Membrane</keyword>